<keyword evidence="2" id="KW-1185">Reference proteome</keyword>
<dbReference type="EMBL" id="CM023491">
    <property type="protein sequence ID" value="KAH6941996.1"/>
    <property type="molecule type" value="Genomic_DNA"/>
</dbReference>
<name>A0ACB7T6W8_HYAAI</name>
<gene>
    <name evidence="1" type="ORF">HPB50_027135</name>
</gene>
<evidence type="ECO:0000313" key="2">
    <source>
        <dbReference type="Proteomes" id="UP000821845"/>
    </source>
</evidence>
<comment type="caution">
    <text evidence="1">The sequence shown here is derived from an EMBL/GenBank/DDBJ whole genome shotgun (WGS) entry which is preliminary data.</text>
</comment>
<protein>
    <submittedName>
        <fullName evidence="1">Uncharacterized protein</fullName>
    </submittedName>
</protein>
<dbReference type="Proteomes" id="UP000821845">
    <property type="component" value="Chromosome 11"/>
</dbReference>
<reference evidence="1" key="1">
    <citation type="submission" date="2020-05" db="EMBL/GenBank/DDBJ databases">
        <title>Large-scale comparative analyses of tick genomes elucidate their genetic diversity and vector capacities.</title>
        <authorList>
            <person name="Jia N."/>
            <person name="Wang J."/>
            <person name="Shi W."/>
            <person name="Du L."/>
            <person name="Sun Y."/>
            <person name="Zhan W."/>
            <person name="Jiang J."/>
            <person name="Wang Q."/>
            <person name="Zhang B."/>
            <person name="Ji P."/>
            <person name="Sakyi L.B."/>
            <person name="Cui X."/>
            <person name="Yuan T."/>
            <person name="Jiang B."/>
            <person name="Yang W."/>
            <person name="Lam T.T.-Y."/>
            <person name="Chang Q."/>
            <person name="Ding S."/>
            <person name="Wang X."/>
            <person name="Zhu J."/>
            <person name="Ruan X."/>
            <person name="Zhao L."/>
            <person name="Wei J."/>
            <person name="Que T."/>
            <person name="Du C."/>
            <person name="Cheng J."/>
            <person name="Dai P."/>
            <person name="Han X."/>
            <person name="Huang E."/>
            <person name="Gao Y."/>
            <person name="Liu J."/>
            <person name="Shao H."/>
            <person name="Ye R."/>
            <person name="Li L."/>
            <person name="Wei W."/>
            <person name="Wang X."/>
            <person name="Wang C."/>
            <person name="Yang T."/>
            <person name="Huo Q."/>
            <person name="Li W."/>
            <person name="Guo W."/>
            <person name="Chen H."/>
            <person name="Zhou L."/>
            <person name="Ni X."/>
            <person name="Tian J."/>
            <person name="Zhou Y."/>
            <person name="Sheng Y."/>
            <person name="Liu T."/>
            <person name="Pan Y."/>
            <person name="Xia L."/>
            <person name="Li J."/>
            <person name="Zhao F."/>
            <person name="Cao W."/>
        </authorList>
    </citation>
    <scope>NUCLEOTIDE SEQUENCE</scope>
    <source>
        <strain evidence="1">Hyas-2018</strain>
    </source>
</reference>
<organism evidence="1 2">
    <name type="scientific">Hyalomma asiaticum</name>
    <name type="common">Tick</name>
    <dbReference type="NCBI Taxonomy" id="266040"/>
    <lineage>
        <taxon>Eukaryota</taxon>
        <taxon>Metazoa</taxon>
        <taxon>Ecdysozoa</taxon>
        <taxon>Arthropoda</taxon>
        <taxon>Chelicerata</taxon>
        <taxon>Arachnida</taxon>
        <taxon>Acari</taxon>
        <taxon>Parasitiformes</taxon>
        <taxon>Ixodida</taxon>
        <taxon>Ixodoidea</taxon>
        <taxon>Ixodidae</taxon>
        <taxon>Hyalomminae</taxon>
        <taxon>Hyalomma</taxon>
    </lineage>
</organism>
<accession>A0ACB7T6W8</accession>
<sequence>MQQKPDEYDPRTVDVIGCATSVLECEVRVRRHQGQRRGTCLGELWSSSDSSKPRDENSNVAPSGTAGDATSFVGQLRAPVSSSPCADSAEGQVWEFLEPQGTHP</sequence>
<proteinExistence type="predicted"/>
<evidence type="ECO:0000313" key="1">
    <source>
        <dbReference type="EMBL" id="KAH6941996.1"/>
    </source>
</evidence>